<feature type="repeat" description="PPR" evidence="3">
    <location>
        <begin position="216"/>
        <end position="250"/>
    </location>
</feature>
<feature type="repeat" description="PPR" evidence="3">
    <location>
        <begin position="146"/>
        <end position="180"/>
    </location>
</feature>
<dbReference type="PANTHER" id="PTHR47939:SF5">
    <property type="entry name" value="PENTACOTRIPEPTIDE-REPEAT REGION OF PRORP DOMAIN-CONTAINING PROTEIN"/>
    <property type="match status" value="1"/>
</dbReference>
<sequence length="336" mass="37963">MSIFRQLHTKSLNTQSTRKVLASRFLAAAQNSTADEPFPDEPTSAYYDEQVNKAGRNGDLETVGYLLNKRYRDGCFNTVNTFKFLTDTESSLALIDPLIQTLSRLDKGYTRKQAFDLLIARLCKLERTDEALRVIDTMAKEGYGVNAVCFHPVLNTLTRKNKKEEAWRVLDLMRHAGASPNVRAYNYLLTAYCFEGNLTEAAEVVKKIEAEGLIADGRTFDALILGASKAGKLAGAMVLLRRMMDRGFHVQYSSLANVINGMLRLGYFDQAVRFVMAFRGRDRKLDQESLGMLASKLIILNKKDEAMLVLEEMSKMRLIMGTKLFEFYKSNAKNEI</sequence>
<gene>
    <name evidence="5" type="ORF">COLO4_06431</name>
</gene>
<evidence type="ECO:0000313" key="6">
    <source>
        <dbReference type="Proteomes" id="UP000187203"/>
    </source>
</evidence>
<dbReference type="PROSITE" id="PS51375">
    <property type="entry name" value="PPR"/>
    <property type="match status" value="3"/>
</dbReference>
<keyword evidence="2" id="KW-0677">Repeat</keyword>
<organism evidence="5 6">
    <name type="scientific">Corchorus olitorius</name>
    <dbReference type="NCBI Taxonomy" id="93759"/>
    <lineage>
        <taxon>Eukaryota</taxon>
        <taxon>Viridiplantae</taxon>
        <taxon>Streptophyta</taxon>
        <taxon>Embryophyta</taxon>
        <taxon>Tracheophyta</taxon>
        <taxon>Spermatophyta</taxon>
        <taxon>Magnoliopsida</taxon>
        <taxon>eudicotyledons</taxon>
        <taxon>Gunneridae</taxon>
        <taxon>Pentapetalae</taxon>
        <taxon>rosids</taxon>
        <taxon>malvids</taxon>
        <taxon>Malvales</taxon>
        <taxon>Malvaceae</taxon>
        <taxon>Grewioideae</taxon>
        <taxon>Apeibeae</taxon>
        <taxon>Corchorus</taxon>
    </lineage>
</organism>
<feature type="domain" description="PROP1-like PPR" evidence="4">
    <location>
        <begin position="127"/>
        <end position="252"/>
    </location>
</feature>
<evidence type="ECO:0000256" key="3">
    <source>
        <dbReference type="PROSITE-ProRule" id="PRU00708"/>
    </source>
</evidence>
<feature type="repeat" description="PPR" evidence="3">
    <location>
        <begin position="181"/>
        <end position="215"/>
    </location>
</feature>
<evidence type="ECO:0000256" key="2">
    <source>
        <dbReference type="ARBA" id="ARBA00022737"/>
    </source>
</evidence>
<proteinExistence type="inferred from homology"/>
<dbReference type="InterPro" id="IPR002885">
    <property type="entry name" value="PPR_rpt"/>
</dbReference>
<reference evidence="6" key="1">
    <citation type="submission" date="2013-09" db="EMBL/GenBank/DDBJ databases">
        <title>Corchorus olitorius genome sequencing.</title>
        <authorList>
            <person name="Alam M."/>
            <person name="Haque M.S."/>
            <person name="Islam M.S."/>
            <person name="Emdad E.M."/>
            <person name="Islam M.M."/>
            <person name="Ahmed B."/>
            <person name="Halim A."/>
            <person name="Hossen Q.M.M."/>
            <person name="Hossain M.Z."/>
            <person name="Ahmed R."/>
            <person name="Khan M.M."/>
            <person name="Islam R."/>
            <person name="Rashid M.M."/>
            <person name="Khan S.A."/>
            <person name="Rahman M.S."/>
            <person name="Alam M."/>
            <person name="Yahiya A.S."/>
            <person name="Khan M.S."/>
            <person name="Azam M.S."/>
            <person name="Haque T."/>
            <person name="Lashkar M.Z.H."/>
            <person name="Akhand A.I."/>
            <person name="Morshed G."/>
            <person name="Roy S."/>
            <person name="Uddin K.S."/>
            <person name="Rabeya T."/>
            <person name="Hossain A.S."/>
            <person name="Chowdhury A."/>
            <person name="Snigdha A.R."/>
            <person name="Mortoza M.S."/>
            <person name="Matin S.A."/>
            <person name="Hoque S.M.E."/>
            <person name="Islam M.K."/>
            <person name="Roy D.K."/>
            <person name="Haider R."/>
            <person name="Moosa M.M."/>
            <person name="Elias S.M."/>
            <person name="Hasan A.M."/>
            <person name="Jahan S."/>
            <person name="Shafiuddin M."/>
            <person name="Mahmood N."/>
            <person name="Shommy N.S."/>
        </authorList>
    </citation>
    <scope>NUCLEOTIDE SEQUENCE [LARGE SCALE GENOMIC DNA]</scope>
    <source>
        <strain evidence="6">cv. O-4</strain>
    </source>
</reference>
<keyword evidence="6" id="KW-1185">Reference proteome</keyword>
<evidence type="ECO:0000259" key="4">
    <source>
        <dbReference type="Pfam" id="PF17177"/>
    </source>
</evidence>
<dbReference type="Pfam" id="PF17177">
    <property type="entry name" value="PPR_long"/>
    <property type="match status" value="1"/>
</dbReference>
<comment type="similarity">
    <text evidence="1">Belongs to the PPR family. P subfamily.</text>
</comment>
<accession>A0A1R3KN50</accession>
<evidence type="ECO:0000313" key="5">
    <source>
        <dbReference type="EMBL" id="OMP08494.1"/>
    </source>
</evidence>
<dbReference type="Proteomes" id="UP000187203">
    <property type="component" value="Unassembled WGS sequence"/>
</dbReference>
<dbReference type="EMBL" id="AWUE01012698">
    <property type="protein sequence ID" value="OMP08494.1"/>
    <property type="molecule type" value="Genomic_DNA"/>
</dbReference>
<evidence type="ECO:0000256" key="1">
    <source>
        <dbReference type="ARBA" id="ARBA00007626"/>
    </source>
</evidence>
<protein>
    <recommendedName>
        <fullName evidence="4">PROP1-like PPR domain-containing protein</fullName>
    </recommendedName>
</protein>
<dbReference type="InterPro" id="IPR033443">
    <property type="entry name" value="PROP1-like_PPR_dom"/>
</dbReference>
<dbReference type="InterPro" id="IPR050667">
    <property type="entry name" value="PPR-containing_protein"/>
</dbReference>
<dbReference type="PANTHER" id="PTHR47939">
    <property type="entry name" value="MEMBRANE-ASSOCIATED SALT-INDUCIBLE PROTEIN-LIKE"/>
    <property type="match status" value="1"/>
</dbReference>
<name>A0A1R3KN50_9ROSI</name>
<dbReference type="STRING" id="93759.A0A1R3KN50"/>
<dbReference type="InterPro" id="IPR011990">
    <property type="entry name" value="TPR-like_helical_dom_sf"/>
</dbReference>
<dbReference type="NCBIfam" id="TIGR00756">
    <property type="entry name" value="PPR"/>
    <property type="match status" value="1"/>
</dbReference>
<comment type="caution">
    <text evidence="5">The sequence shown here is derived from an EMBL/GenBank/DDBJ whole genome shotgun (WGS) entry which is preliminary data.</text>
</comment>
<dbReference type="Gene3D" id="1.25.40.10">
    <property type="entry name" value="Tetratricopeptide repeat domain"/>
    <property type="match status" value="1"/>
</dbReference>
<dbReference type="AlphaFoldDB" id="A0A1R3KN50"/>
<dbReference type="OrthoDB" id="185373at2759"/>